<organism evidence="1 2">
    <name type="scientific">Gigaspora rosea</name>
    <dbReference type="NCBI Taxonomy" id="44941"/>
    <lineage>
        <taxon>Eukaryota</taxon>
        <taxon>Fungi</taxon>
        <taxon>Fungi incertae sedis</taxon>
        <taxon>Mucoromycota</taxon>
        <taxon>Glomeromycotina</taxon>
        <taxon>Glomeromycetes</taxon>
        <taxon>Diversisporales</taxon>
        <taxon>Gigasporaceae</taxon>
        <taxon>Gigaspora</taxon>
    </lineage>
</organism>
<accession>A0A397UJ71</accession>
<reference evidence="1 2" key="1">
    <citation type="submission" date="2018-06" db="EMBL/GenBank/DDBJ databases">
        <title>Comparative genomics reveals the genomic features of Rhizophagus irregularis, R. cerebriforme, R. diaphanum and Gigaspora rosea, and their symbiotic lifestyle signature.</title>
        <authorList>
            <person name="Morin E."/>
            <person name="San Clemente H."/>
            <person name="Chen E.C.H."/>
            <person name="De La Providencia I."/>
            <person name="Hainaut M."/>
            <person name="Kuo A."/>
            <person name="Kohler A."/>
            <person name="Murat C."/>
            <person name="Tang N."/>
            <person name="Roy S."/>
            <person name="Loubradou J."/>
            <person name="Henrissat B."/>
            <person name="Grigoriev I.V."/>
            <person name="Corradi N."/>
            <person name="Roux C."/>
            <person name="Martin F.M."/>
        </authorList>
    </citation>
    <scope>NUCLEOTIDE SEQUENCE [LARGE SCALE GENOMIC DNA]</scope>
    <source>
        <strain evidence="1 2">DAOM 194757</strain>
    </source>
</reference>
<name>A0A397UJ71_9GLOM</name>
<dbReference type="EMBL" id="QKWP01001395">
    <property type="protein sequence ID" value="RIB09278.1"/>
    <property type="molecule type" value="Genomic_DNA"/>
</dbReference>
<dbReference type="Proteomes" id="UP000266673">
    <property type="component" value="Unassembled WGS sequence"/>
</dbReference>
<protein>
    <submittedName>
        <fullName evidence="1">Uncharacterized protein</fullName>
    </submittedName>
</protein>
<keyword evidence="2" id="KW-1185">Reference proteome</keyword>
<dbReference type="AlphaFoldDB" id="A0A397UJ71"/>
<comment type="caution">
    <text evidence="1">The sequence shown here is derived from an EMBL/GenBank/DDBJ whole genome shotgun (WGS) entry which is preliminary data.</text>
</comment>
<evidence type="ECO:0000313" key="2">
    <source>
        <dbReference type="Proteomes" id="UP000266673"/>
    </source>
</evidence>
<sequence>SIYEIKKKNHLNSYVLTVYNISFIYMKRCNMFICYGAFDALIKKLLSCQYTKDSYTYNS</sequence>
<feature type="non-terminal residue" evidence="1">
    <location>
        <position position="1"/>
    </location>
</feature>
<evidence type="ECO:0000313" key="1">
    <source>
        <dbReference type="EMBL" id="RIB09278.1"/>
    </source>
</evidence>
<gene>
    <name evidence="1" type="ORF">C2G38_2109009</name>
</gene>
<proteinExistence type="predicted"/>